<evidence type="ECO:0000313" key="3">
    <source>
        <dbReference type="EMBL" id="HHQ50775.1"/>
    </source>
</evidence>
<dbReference type="Pfam" id="PF05129">
    <property type="entry name" value="Zn_ribbon_Elf1"/>
    <property type="match status" value="1"/>
</dbReference>
<gene>
    <name evidence="3" type="ORF">ENM66_05450</name>
    <name evidence="2" type="ORF">ENP99_02135</name>
</gene>
<dbReference type="EMBL" id="DSLL01000012">
    <property type="protein sequence ID" value="HEH30897.1"/>
    <property type="molecule type" value="Genomic_DNA"/>
</dbReference>
<comment type="caution">
    <text evidence="3">The sequence shown here is derived from an EMBL/GenBank/DDBJ whole genome shotgun (WGS) entry which is preliminary data.</text>
</comment>
<accession>A0A7J3Z855</accession>
<reference evidence="3" key="1">
    <citation type="journal article" date="2020" name="mSystems">
        <title>Genome- and Community-Level Interaction Insights into Carbon Utilization and Element Cycling Functions of Hydrothermarchaeota in Hydrothermal Sediment.</title>
        <authorList>
            <person name="Zhou Z."/>
            <person name="Liu Y."/>
            <person name="Xu W."/>
            <person name="Pan J."/>
            <person name="Luo Z.H."/>
            <person name="Li M."/>
        </authorList>
    </citation>
    <scope>NUCLEOTIDE SEQUENCE [LARGE SCALE GENOMIC DNA]</scope>
    <source>
        <strain evidence="3">SpSt-1105</strain>
        <strain evidence="2">SpSt-27</strain>
    </source>
</reference>
<dbReference type="EMBL" id="DRYQ01000083">
    <property type="protein sequence ID" value="HHQ50775.1"/>
    <property type="molecule type" value="Genomic_DNA"/>
</dbReference>
<evidence type="ECO:0000256" key="1">
    <source>
        <dbReference type="SAM" id="MobiDB-lite"/>
    </source>
</evidence>
<evidence type="ECO:0008006" key="4">
    <source>
        <dbReference type="Google" id="ProtNLM"/>
    </source>
</evidence>
<feature type="compositionally biased region" description="Basic and acidic residues" evidence="1">
    <location>
        <begin position="119"/>
        <end position="141"/>
    </location>
</feature>
<organism evidence="3">
    <name type="scientific">Ignisphaera aggregans</name>
    <dbReference type="NCBI Taxonomy" id="334771"/>
    <lineage>
        <taxon>Archaea</taxon>
        <taxon>Thermoproteota</taxon>
        <taxon>Thermoprotei</taxon>
        <taxon>Desulfurococcales</taxon>
        <taxon>Desulfurococcaceae</taxon>
        <taxon>Ignisphaera</taxon>
    </lineage>
</organism>
<protein>
    <recommendedName>
        <fullName evidence="4">Transcription elongation factor</fullName>
    </recommendedName>
</protein>
<dbReference type="InterPro" id="IPR007808">
    <property type="entry name" value="Elf1"/>
</dbReference>
<dbReference type="SUPFAM" id="SSF144020">
    <property type="entry name" value="FdhE-like"/>
    <property type="match status" value="1"/>
</dbReference>
<proteinExistence type="predicted"/>
<dbReference type="AlphaFoldDB" id="A0A7J3Z855"/>
<name>A0A7J3Z855_9CREN</name>
<sequence>MDVAKRRSKWRRTSVIMKKLMQEAKKTKAYQSIRQCPVCGDPHGLSIAIVQDKEGGKKQAHAKCSSCKFEYMFEAIPAIADEFWVYSKLLDMVYAGTISKPTPVAEEKAEEVETVGAEESAKEPEEVHEEEAPKFEVVEEE</sequence>
<dbReference type="InterPro" id="IPR024064">
    <property type="entry name" value="FdhE-like_sf"/>
</dbReference>
<evidence type="ECO:0000313" key="2">
    <source>
        <dbReference type="EMBL" id="HEH30897.1"/>
    </source>
</evidence>
<feature type="region of interest" description="Disordered" evidence="1">
    <location>
        <begin position="103"/>
        <end position="141"/>
    </location>
</feature>